<feature type="domain" description="Globin" evidence="17">
    <location>
        <begin position="2"/>
        <end position="139"/>
    </location>
</feature>
<dbReference type="Proteomes" id="UP000308092">
    <property type="component" value="Unassembled WGS sequence"/>
</dbReference>
<dbReference type="OrthoDB" id="436496at2759"/>
<comment type="cofactor">
    <cofactor evidence="2">
        <name>FAD</name>
        <dbReference type="ChEBI" id="CHEBI:57692"/>
    </cofactor>
</comment>
<gene>
    <name evidence="19" type="ORF">ATNIH1004_002908</name>
    <name evidence="20" type="ORF">EYZ11_004440</name>
</gene>
<evidence type="ECO:0000259" key="17">
    <source>
        <dbReference type="PROSITE" id="PS01033"/>
    </source>
</evidence>
<evidence type="ECO:0000259" key="18">
    <source>
        <dbReference type="PROSITE" id="PS51384"/>
    </source>
</evidence>
<accession>A0A4S3JMU8</accession>
<dbReference type="Pfam" id="PF00042">
    <property type="entry name" value="Globin"/>
    <property type="match status" value="1"/>
</dbReference>
<dbReference type="GO" id="GO:0071949">
    <property type="term" value="F:FAD binding"/>
    <property type="evidence" value="ECO:0007669"/>
    <property type="project" value="TreeGrafter"/>
</dbReference>
<evidence type="ECO:0000256" key="16">
    <source>
        <dbReference type="ARBA" id="ARBA00056398"/>
    </source>
</evidence>
<dbReference type="SUPFAM" id="SSF63380">
    <property type="entry name" value="Riboflavin synthase domain-like"/>
    <property type="match status" value="1"/>
</dbReference>
<dbReference type="InterPro" id="IPR017927">
    <property type="entry name" value="FAD-bd_FR_type"/>
</dbReference>
<keyword evidence="8" id="KW-0479">Metal-binding</keyword>
<dbReference type="Gene3D" id="1.10.490.10">
    <property type="entry name" value="Globins"/>
    <property type="match status" value="1"/>
</dbReference>
<dbReference type="Proteomes" id="UP000324241">
    <property type="component" value="Unassembled WGS sequence"/>
</dbReference>
<evidence type="ECO:0000256" key="9">
    <source>
        <dbReference type="ARBA" id="ARBA00022827"/>
    </source>
</evidence>
<evidence type="ECO:0000256" key="2">
    <source>
        <dbReference type="ARBA" id="ARBA00001974"/>
    </source>
</evidence>
<dbReference type="SUPFAM" id="SSF52343">
    <property type="entry name" value="Ferredoxin reductase-like, C-terminal NADP-linked domain"/>
    <property type="match status" value="1"/>
</dbReference>
<dbReference type="CDD" id="cd06184">
    <property type="entry name" value="flavohem_like_fad_nad_binding"/>
    <property type="match status" value="1"/>
</dbReference>
<dbReference type="PROSITE" id="PS51384">
    <property type="entry name" value="FAD_FR"/>
    <property type="match status" value="1"/>
</dbReference>
<keyword evidence="11" id="KW-0560">Oxidoreductase</keyword>
<sequence length="411" mass="45389">MSLTSEQIQTIKATVPVLQVHGKAITTVFYKNMLAAHPDLYSVFNKANQDNGHQQRALADALFAYASYIDNLGVLTPAVELMCHKHASLCIQPDQYQIVGKYLLEAMAIVLGDALTPIIHDAWAAAYWQLANLMIGREAQLYQAANGWTQFRDFRVIRKIPDSAEITSFHLAPVDNQPLPVFRPGQFISVQVDVPELNHPQARQYSLSDQPLSDHYRISVKREVGQENGHAGYVSNILHDQVQEGDVVKVSHPYGDFFLDVDAASSRPIVLLAAGVGLTPLTSMLNTISSQSGTKSASRRIHFVHGARTTDVRAFRAEIQSLVEKLPNLHATFFTSYPAEGDKPGVDYDHEGRVDLGKMDGVKDLFLDDAMTEYYICGPTGFMVSMKEGLLKRGVSGDRIKMELFGTGGVN</sequence>
<reference evidence="20 21" key="1">
    <citation type="submission" date="2019-03" db="EMBL/GenBank/DDBJ databases">
        <title>The genome sequence of a newly discovered highly antifungal drug resistant Aspergillus species, Aspergillus tanneri NIH 1004.</title>
        <authorList>
            <person name="Mounaud S."/>
            <person name="Singh I."/>
            <person name="Joardar V."/>
            <person name="Pakala S."/>
            <person name="Pakala S."/>
            <person name="Venepally P."/>
            <person name="Hoover J."/>
            <person name="Nierman W."/>
            <person name="Chung J."/>
            <person name="Losada L."/>
        </authorList>
    </citation>
    <scope>NUCLEOTIDE SEQUENCE [LARGE SCALE GENOMIC DNA]</scope>
    <source>
        <strain evidence="20 21">NIH1004</strain>
    </source>
</reference>
<evidence type="ECO:0000313" key="19">
    <source>
        <dbReference type="EMBL" id="KAA8650227.1"/>
    </source>
</evidence>
<dbReference type="STRING" id="1220188.A0A4S3JMU8"/>
<keyword evidence="9" id="KW-0274">FAD</keyword>
<dbReference type="CDD" id="cd08922">
    <property type="entry name" value="FHb-globin"/>
    <property type="match status" value="1"/>
</dbReference>
<evidence type="ECO:0000256" key="8">
    <source>
        <dbReference type="ARBA" id="ARBA00022723"/>
    </source>
</evidence>
<dbReference type="PROSITE" id="PS01033">
    <property type="entry name" value="GLOBIN"/>
    <property type="match status" value="1"/>
</dbReference>
<comment type="function">
    <text evidence="16">In the presence of oxygen and NADH, it has NADH oxidase activity, which leads to the generation of superoxide and H(2)O(2). Under anaerobic conditions, it also exhibits nitric oxide reductase and FAD reductase activities. However, all these reactions are much lower than NOD activity.</text>
</comment>
<comment type="cofactor">
    <cofactor evidence="1">
        <name>heme b</name>
        <dbReference type="ChEBI" id="CHEBI:60344"/>
    </cofactor>
</comment>
<evidence type="ECO:0000256" key="6">
    <source>
        <dbReference type="ARBA" id="ARBA00022617"/>
    </source>
</evidence>
<dbReference type="InterPro" id="IPR009050">
    <property type="entry name" value="Globin-like_sf"/>
</dbReference>
<dbReference type="InterPro" id="IPR008333">
    <property type="entry name" value="Cbr1-like_FAD-bd_dom"/>
</dbReference>
<dbReference type="GO" id="GO:0046210">
    <property type="term" value="P:nitric oxide catabolic process"/>
    <property type="evidence" value="ECO:0007669"/>
    <property type="project" value="TreeGrafter"/>
</dbReference>
<dbReference type="GO" id="GO:0046872">
    <property type="term" value="F:metal ion binding"/>
    <property type="evidence" value="ECO:0007669"/>
    <property type="project" value="UniProtKB-KW"/>
</dbReference>
<organism evidence="20 21">
    <name type="scientific">Aspergillus tanneri</name>
    <dbReference type="NCBI Taxonomy" id="1220188"/>
    <lineage>
        <taxon>Eukaryota</taxon>
        <taxon>Fungi</taxon>
        <taxon>Dikarya</taxon>
        <taxon>Ascomycota</taxon>
        <taxon>Pezizomycotina</taxon>
        <taxon>Eurotiomycetes</taxon>
        <taxon>Eurotiomycetidae</taxon>
        <taxon>Eurotiales</taxon>
        <taxon>Aspergillaceae</taxon>
        <taxon>Aspergillus</taxon>
        <taxon>Aspergillus subgen. Circumdati</taxon>
    </lineage>
</organism>
<keyword evidence="6" id="KW-0349">Heme</keyword>
<dbReference type="RefSeq" id="XP_033429588.1">
    <property type="nucleotide sequence ID" value="XM_033567593.1"/>
</dbReference>
<dbReference type="VEuPathDB" id="FungiDB:EYZ11_004440"/>
<dbReference type="InterPro" id="IPR012292">
    <property type="entry name" value="Globin/Proto"/>
</dbReference>
<evidence type="ECO:0000256" key="7">
    <source>
        <dbReference type="ARBA" id="ARBA00022630"/>
    </source>
</evidence>
<dbReference type="PANTHER" id="PTHR43396:SF3">
    <property type="entry name" value="FLAVOHEMOPROTEIN"/>
    <property type="match status" value="1"/>
</dbReference>
<keyword evidence="5" id="KW-0216">Detoxification</keyword>
<evidence type="ECO:0000256" key="4">
    <source>
        <dbReference type="ARBA" id="ARBA00012229"/>
    </source>
</evidence>
<dbReference type="GO" id="GO:0009636">
    <property type="term" value="P:response to toxic substance"/>
    <property type="evidence" value="ECO:0007669"/>
    <property type="project" value="UniProtKB-KW"/>
</dbReference>
<evidence type="ECO:0000256" key="12">
    <source>
        <dbReference type="ARBA" id="ARBA00023004"/>
    </source>
</evidence>
<evidence type="ECO:0000256" key="11">
    <source>
        <dbReference type="ARBA" id="ARBA00023002"/>
    </source>
</evidence>
<dbReference type="Pfam" id="PF00175">
    <property type="entry name" value="NAD_binding_1"/>
    <property type="match status" value="1"/>
</dbReference>
<evidence type="ECO:0000256" key="5">
    <source>
        <dbReference type="ARBA" id="ARBA00022575"/>
    </source>
</evidence>
<dbReference type="FunFam" id="1.10.490.10:FF:000003">
    <property type="entry name" value="Flavohemoprotein"/>
    <property type="match status" value="1"/>
</dbReference>
<dbReference type="NCBIfam" id="NF009805">
    <property type="entry name" value="PRK13289.1"/>
    <property type="match status" value="1"/>
</dbReference>
<evidence type="ECO:0000256" key="14">
    <source>
        <dbReference type="ARBA" id="ARBA00048649"/>
    </source>
</evidence>
<comment type="catalytic activity">
    <reaction evidence="15">
        <text>2 nitric oxide + NADPH + 2 O2 = 2 nitrate + NADP(+) + H(+)</text>
        <dbReference type="Rhea" id="RHEA:19465"/>
        <dbReference type="ChEBI" id="CHEBI:15378"/>
        <dbReference type="ChEBI" id="CHEBI:15379"/>
        <dbReference type="ChEBI" id="CHEBI:16480"/>
        <dbReference type="ChEBI" id="CHEBI:17632"/>
        <dbReference type="ChEBI" id="CHEBI:57783"/>
        <dbReference type="ChEBI" id="CHEBI:58349"/>
        <dbReference type="EC" id="1.14.12.17"/>
    </reaction>
</comment>
<dbReference type="GO" id="GO:0008941">
    <property type="term" value="F:nitric oxide dioxygenase NAD(P)H activity"/>
    <property type="evidence" value="ECO:0007669"/>
    <property type="project" value="UniProtKB-EC"/>
</dbReference>
<comment type="catalytic activity">
    <reaction evidence="14">
        <text>2 nitric oxide + NADH + 2 O2 = 2 nitrate + NAD(+) + H(+)</text>
        <dbReference type="Rhea" id="RHEA:19469"/>
        <dbReference type="ChEBI" id="CHEBI:15378"/>
        <dbReference type="ChEBI" id="CHEBI:15379"/>
        <dbReference type="ChEBI" id="CHEBI:16480"/>
        <dbReference type="ChEBI" id="CHEBI:17632"/>
        <dbReference type="ChEBI" id="CHEBI:57540"/>
        <dbReference type="ChEBI" id="CHEBI:57945"/>
        <dbReference type="EC" id="1.14.12.17"/>
    </reaction>
</comment>
<keyword evidence="12" id="KW-0408">Iron</keyword>
<dbReference type="GO" id="GO:0020037">
    <property type="term" value="F:heme binding"/>
    <property type="evidence" value="ECO:0007669"/>
    <property type="project" value="InterPro"/>
</dbReference>
<evidence type="ECO:0000313" key="22">
    <source>
        <dbReference type="Proteomes" id="UP000324241"/>
    </source>
</evidence>
<reference evidence="19 22" key="2">
    <citation type="submission" date="2019-08" db="EMBL/GenBank/DDBJ databases">
        <title>The genome sequence of a newly discovered highly antifungal drug resistant Aspergillus species, Aspergillus tanneri NIH 1004.</title>
        <authorList>
            <person name="Mounaud S."/>
            <person name="Singh I."/>
            <person name="Joardar V."/>
            <person name="Pakala S."/>
            <person name="Pakala S."/>
            <person name="Venepally P."/>
            <person name="Chung J.K."/>
            <person name="Losada L."/>
            <person name="Nierman W.C."/>
        </authorList>
    </citation>
    <scope>NUCLEOTIDE SEQUENCE [LARGE SCALE GENOMIC DNA]</scope>
    <source>
        <strain evidence="19 22">NIH1004</strain>
    </source>
</reference>
<evidence type="ECO:0000313" key="20">
    <source>
        <dbReference type="EMBL" id="THC96067.1"/>
    </source>
</evidence>
<dbReference type="SUPFAM" id="SSF46458">
    <property type="entry name" value="Globin-like"/>
    <property type="match status" value="1"/>
</dbReference>
<dbReference type="EMBL" id="QUQM01000001">
    <property type="protein sequence ID" value="KAA8650227.1"/>
    <property type="molecule type" value="Genomic_DNA"/>
</dbReference>
<dbReference type="Gene3D" id="3.40.50.80">
    <property type="entry name" value="Nucleotide-binding domain of ferredoxin-NADP reductase (FNR) module"/>
    <property type="match status" value="1"/>
</dbReference>
<dbReference type="EC" id="1.14.12.17" evidence="4"/>
<evidence type="ECO:0000313" key="21">
    <source>
        <dbReference type="Proteomes" id="UP000308092"/>
    </source>
</evidence>
<dbReference type="InterPro" id="IPR000971">
    <property type="entry name" value="Globin"/>
</dbReference>
<name>A0A4S3JMU8_9EURO</name>
<evidence type="ECO:0000256" key="3">
    <source>
        <dbReference type="ARBA" id="ARBA00006401"/>
    </source>
</evidence>
<keyword evidence="7" id="KW-0285">Flavoprotein</keyword>
<dbReference type="GO" id="GO:0019825">
    <property type="term" value="F:oxygen binding"/>
    <property type="evidence" value="ECO:0007669"/>
    <property type="project" value="InterPro"/>
</dbReference>
<evidence type="ECO:0000256" key="1">
    <source>
        <dbReference type="ARBA" id="ARBA00001970"/>
    </source>
</evidence>
<dbReference type="EMBL" id="SOSA01000129">
    <property type="protein sequence ID" value="THC96067.1"/>
    <property type="molecule type" value="Genomic_DNA"/>
</dbReference>
<evidence type="ECO:0000256" key="10">
    <source>
        <dbReference type="ARBA" id="ARBA00022857"/>
    </source>
</evidence>
<comment type="similarity">
    <text evidence="3">In the C-terminal section; belongs to the flavoprotein pyridine nucleotide cytochrome reductase family.</text>
</comment>
<dbReference type="InterPro" id="IPR017938">
    <property type="entry name" value="Riboflavin_synthase-like_b-brl"/>
</dbReference>
<dbReference type="GO" id="GO:0071500">
    <property type="term" value="P:cellular response to nitrosative stress"/>
    <property type="evidence" value="ECO:0007669"/>
    <property type="project" value="TreeGrafter"/>
</dbReference>
<dbReference type="GeneID" id="54325610"/>
<keyword evidence="13" id="KW-0520">NAD</keyword>
<dbReference type="PANTHER" id="PTHR43396">
    <property type="entry name" value="FLAVOHEMOPROTEIN"/>
    <property type="match status" value="1"/>
</dbReference>
<dbReference type="FunFam" id="3.40.50.80:FF:000010">
    <property type="entry name" value="Flavohemoprotein"/>
    <property type="match status" value="1"/>
</dbReference>
<dbReference type="Gene3D" id="2.40.30.10">
    <property type="entry name" value="Translation factors"/>
    <property type="match status" value="1"/>
</dbReference>
<dbReference type="InterPro" id="IPR001433">
    <property type="entry name" value="OxRdtase_FAD/NAD-bd"/>
</dbReference>
<proteinExistence type="inferred from homology"/>
<evidence type="ECO:0000256" key="13">
    <source>
        <dbReference type="ARBA" id="ARBA00023027"/>
    </source>
</evidence>
<dbReference type="Pfam" id="PF00970">
    <property type="entry name" value="FAD_binding_6"/>
    <property type="match status" value="1"/>
</dbReference>
<evidence type="ECO:0000256" key="15">
    <source>
        <dbReference type="ARBA" id="ARBA00049433"/>
    </source>
</evidence>
<dbReference type="InterPro" id="IPR039261">
    <property type="entry name" value="FNR_nucleotide-bd"/>
</dbReference>
<keyword evidence="21" id="KW-1185">Reference proteome</keyword>
<dbReference type="AlphaFoldDB" id="A0A4S3JMU8"/>
<dbReference type="FunFam" id="2.40.30.10:FF:000034">
    <property type="entry name" value="Flavohemoprotein"/>
    <property type="match status" value="1"/>
</dbReference>
<comment type="caution">
    <text evidence="20">The sequence shown here is derived from an EMBL/GenBank/DDBJ whole genome shotgun (WGS) entry which is preliminary data.</text>
</comment>
<keyword evidence="10" id="KW-0521">NADP</keyword>
<feature type="domain" description="FAD-binding FR-type" evidence="18">
    <location>
        <begin position="149"/>
        <end position="260"/>
    </location>
</feature>
<protein>
    <recommendedName>
        <fullName evidence="4">nitric oxide dioxygenase</fullName>
        <ecNumber evidence="4">1.14.12.17</ecNumber>
    </recommendedName>
</protein>